<proteinExistence type="inferred from homology"/>
<name>A0A0C2XV80_SERVB</name>
<dbReference type="GO" id="GO:0003723">
    <property type="term" value="F:RNA binding"/>
    <property type="evidence" value="ECO:0007669"/>
    <property type="project" value="UniProtKB-KW"/>
</dbReference>
<feature type="domain" description="RDRP core" evidence="2">
    <location>
        <begin position="424"/>
        <end position="1011"/>
    </location>
</feature>
<organism evidence="3 4">
    <name type="scientific">Serendipita vermifera MAFF 305830</name>
    <dbReference type="NCBI Taxonomy" id="933852"/>
    <lineage>
        <taxon>Eukaryota</taxon>
        <taxon>Fungi</taxon>
        <taxon>Dikarya</taxon>
        <taxon>Basidiomycota</taxon>
        <taxon>Agaricomycotina</taxon>
        <taxon>Agaricomycetes</taxon>
        <taxon>Sebacinales</taxon>
        <taxon>Serendipitaceae</taxon>
        <taxon>Serendipita</taxon>
    </lineage>
</organism>
<comment type="similarity">
    <text evidence="1">Belongs to the RdRP family.</text>
</comment>
<dbReference type="Proteomes" id="UP000054097">
    <property type="component" value="Unassembled WGS sequence"/>
</dbReference>
<dbReference type="GO" id="GO:0003968">
    <property type="term" value="F:RNA-directed RNA polymerase activity"/>
    <property type="evidence" value="ECO:0007669"/>
    <property type="project" value="UniProtKB-KW"/>
</dbReference>
<accession>A0A0C2XV80</accession>
<dbReference type="GO" id="GO:0030422">
    <property type="term" value="P:siRNA processing"/>
    <property type="evidence" value="ECO:0007669"/>
    <property type="project" value="TreeGrafter"/>
</dbReference>
<reference evidence="3 4" key="1">
    <citation type="submission" date="2014-04" db="EMBL/GenBank/DDBJ databases">
        <authorList>
            <consortium name="DOE Joint Genome Institute"/>
            <person name="Kuo A."/>
            <person name="Zuccaro A."/>
            <person name="Kohler A."/>
            <person name="Nagy L.G."/>
            <person name="Floudas D."/>
            <person name="Copeland A."/>
            <person name="Barry K.W."/>
            <person name="Cichocki N."/>
            <person name="Veneault-Fourrey C."/>
            <person name="LaButti K."/>
            <person name="Lindquist E.A."/>
            <person name="Lipzen A."/>
            <person name="Lundell T."/>
            <person name="Morin E."/>
            <person name="Murat C."/>
            <person name="Sun H."/>
            <person name="Tunlid A."/>
            <person name="Henrissat B."/>
            <person name="Grigoriev I.V."/>
            <person name="Hibbett D.S."/>
            <person name="Martin F."/>
            <person name="Nordberg H.P."/>
            <person name="Cantor M.N."/>
            <person name="Hua S.X."/>
        </authorList>
    </citation>
    <scope>NUCLEOTIDE SEQUENCE [LARGE SCALE GENOMIC DNA]</scope>
    <source>
        <strain evidence="3 4">MAFF 305830</strain>
    </source>
</reference>
<reference evidence="4" key="2">
    <citation type="submission" date="2015-01" db="EMBL/GenBank/DDBJ databases">
        <title>Evolutionary Origins and Diversification of the Mycorrhizal Mutualists.</title>
        <authorList>
            <consortium name="DOE Joint Genome Institute"/>
            <consortium name="Mycorrhizal Genomics Consortium"/>
            <person name="Kohler A."/>
            <person name="Kuo A."/>
            <person name="Nagy L.G."/>
            <person name="Floudas D."/>
            <person name="Copeland A."/>
            <person name="Barry K.W."/>
            <person name="Cichocki N."/>
            <person name="Veneault-Fourrey C."/>
            <person name="LaButti K."/>
            <person name="Lindquist E.A."/>
            <person name="Lipzen A."/>
            <person name="Lundell T."/>
            <person name="Morin E."/>
            <person name="Murat C."/>
            <person name="Riley R."/>
            <person name="Ohm R."/>
            <person name="Sun H."/>
            <person name="Tunlid A."/>
            <person name="Henrissat B."/>
            <person name="Grigoriev I.V."/>
            <person name="Hibbett D.S."/>
            <person name="Martin F."/>
        </authorList>
    </citation>
    <scope>NUCLEOTIDE SEQUENCE [LARGE SCALE GENOMIC DNA]</scope>
    <source>
        <strain evidence="4">MAFF 305830</strain>
    </source>
</reference>
<dbReference type="PANTHER" id="PTHR23079">
    <property type="entry name" value="RNA-DEPENDENT RNA POLYMERASE"/>
    <property type="match status" value="1"/>
</dbReference>
<evidence type="ECO:0000256" key="1">
    <source>
        <dbReference type="RuleBase" id="RU363098"/>
    </source>
</evidence>
<dbReference type="EC" id="2.7.7.48" evidence="1"/>
<dbReference type="PANTHER" id="PTHR23079:SF55">
    <property type="entry name" value="RNA-DIRECTED RNA POLYMERASE"/>
    <property type="match status" value="1"/>
</dbReference>
<keyword evidence="1" id="KW-0548">Nucleotidyltransferase</keyword>
<dbReference type="AlphaFoldDB" id="A0A0C2XV80"/>
<evidence type="ECO:0000313" key="3">
    <source>
        <dbReference type="EMBL" id="KIM32792.1"/>
    </source>
</evidence>
<protein>
    <recommendedName>
        <fullName evidence="1">RNA-dependent RNA polymerase</fullName>
        <ecNumber evidence="1">2.7.7.48</ecNumber>
    </recommendedName>
</protein>
<dbReference type="GO" id="GO:0031380">
    <property type="term" value="C:nuclear RNA-directed RNA polymerase complex"/>
    <property type="evidence" value="ECO:0007669"/>
    <property type="project" value="TreeGrafter"/>
</dbReference>
<dbReference type="Pfam" id="PF05183">
    <property type="entry name" value="RdRP"/>
    <property type="match status" value="1"/>
</dbReference>
<sequence>MELFMRNIHFSADDLEIKRQLALRLHGPLFAGWNGGMPYNFIVRLLKDRGHGNRRHSGRGILVVPSIVVGLQLLEQVEVEPLSVLNRPIRFESGKRNVMQEDLERLDEPYNDVEPDGQLMGSLALATVQFGWPCPDGSISIEWQNSEDPKKPPTSLTFDDETRLFVITTQQAKKIVVAPRNIRSIAFDSLACVIHLERPPVFQKERSRENNRGDLGFLHIINLLIDQEDDENPMDDRLSTLDERRGNIFAYLLVLRITFKQVSDVDTFKAQAMRVHLTTFTGIYEISRQGLFDPLIMYRFDYWLKGFPFDVAFQLHGLVSRRRFNPRELLGMRRAIDAAIENFGAATTAEAIKLLEAHRDEGRPDEYQAGESSNPYSDKGHGSQGLSASLLFNEILREPMNKPAKPFWQFYDAGRVFHCHRVMVTPTSLVLTGPLPDETNRVIRKYIRHVHNFIRVEFREEDRLRLHLRLDKTVDSSKFIDERFGRILQDGLIVAGRKFEFLAYSSSALKEHAVWFIRPFVKDQKIVNADSIRGELGDFTKVIHFPALYGARIAQAFSATEPSITVEAQQIRIIPDKESDTSSVFTDGVGTMSQGILDDICDKYTPSKRRPASAQRSTAFQIRMGGSKGMLCLDDRLPGKVICTRPSMNKFISTDTMVEISRGFDRPMPMYLNRPLIMLLETLGVPMRPFLDLQADAVAKTEDASRSMDKAATWLTTNGLGTAFRIPSALLTIHQIDTGLDWTRRVGGLVEFLYRVQKFAVNHVLRDLKYKARIPVPKAWTLVGVADEFDYLEEGQIYAYVCDVNGTEQYIHGNVLISRSPTVHSGDARMVWAIGKPPRDAPTGLGKLTNCVVFSCKGQRSLPSMLAGGDLDGDIFCLVMDPDLHLPPGPEYPPANYDGPERLRIDTPSTARELAQFVVNFIKNDLLGVIATQLLLTADDSNQLMRDPDCLRLAALHSDAVDYPKTGRPVDFLQIPRLRRFDKPDWYAKETDRGEFYYESDRFLGHLFRAIELPATKEANRVAKRQRRLLKTGNENLDFENVVDVYARNDDAITRELKRWMDGHVHPSVHTSMEATERVEEMFAILSNYTDELSHICSDYSLSHRIPLTEEEVVAGTIVAKSSQPRARNDAILAMRRSSSILVDFVRGEIEGSTGEPSQAGRRASLLRAWAAWNVSAALGDAFGARSFGVIALDALFRAIRDIENHNNR</sequence>
<dbReference type="HOGENOM" id="CLU_001366_2_1_1"/>
<evidence type="ECO:0000259" key="2">
    <source>
        <dbReference type="Pfam" id="PF05183"/>
    </source>
</evidence>
<dbReference type="OrthoDB" id="6513042at2759"/>
<keyword evidence="1" id="KW-0696">RNA-directed RNA polymerase</keyword>
<dbReference type="STRING" id="933852.A0A0C2XV80"/>
<dbReference type="InterPro" id="IPR007855">
    <property type="entry name" value="RDRP"/>
</dbReference>
<evidence type="ECO:0000313" key="4">
    <source>
        <dbReference type="Proteomes" id="UP000054097"/>
    </source>
</evidence>
<keyword evidence="1" id="KW-0808">Transferase</keyword>
<comment type="catalytic activity">
    <reaction evidence="1">
        <text>RNA(n) + a ribonucleoside 5'-triphosphate = RNA(n+1) + diphosphate</text>
        <dbReference type="Rhea" id="RHEA:21248"/>
        <dbReference type="Rhea" id="RHEA-COMP:14527"/>
        <dbReference type="Rhea" id="RHEA-COMP:17342"/>
        <dbReference type="ChEBI" id="CHEBI:33019"/>
        <dbReference type="ChEBI" id="CHEBI:61557"/>
        <dbReference type="ChEBI" id="CHEBI:140395"/>
        <dbReference type="EC" id="2.7.7.48"/>
    </reaction>
</comment>
<gene>
    <name evidence="3" type="ORF">M408DRAFT_186609</name>
</gene>
<keyword evidence="1" id="KW-0694">RNA-binding</keyword>
<keyword evidence="4" id="KW-1185">Reference proteome</keyword>
<dbReference type="EMBL" id="KN824279">
    <property type="protein sequence ID" value="KIM32792.1"/>
    <property type="molecule type" value="Genomic_DNA"/>
</dbReference>
<dbReference type="InterPro" id="IPR057596">
    <property type="entry name" value="RDRP_core"/>
</dbReference>